<name>A0A8S5RBV1_9VIRU</name>
<protein>
    <submittedName>
        <fullName evidence="1">Uncharacterized protein</fullName>
    </submittedName>
</protein>
<accession>A0A8S5RBV1</accession>
<proteinExistence type="predicted"/>
<evidence type="ECO:0000313" key="1">
    <source>
        <dbReference type="EMBL" id="DAE28902.1"/>
    </source>
</evidence>
<reference evidence="1" key="1">
    <citation type="journal article" date="2021" name="Proc. Natl. Acad. Sci. U.S.A.">
        <title>A Catalog of Tens of Thousands of Viruses from Human Metagenomes Reveals Hidden Associations with Chronic Diseases.</title>
        <authorList>
            <person name="Tisza M.J."/>
            <person name="Buck C.B."/>
        </authorList>
    </citation>
    <scope>NUCLEOTIDE SEQUENCE</scope>
    <source>
        <strain evidence="1">CtmTa7</strain>
    </source>
</reference>
<sequence length="131" mass="15283">MKNIKFVKIYDFILIDAGKTQNEFTITEDMIEEAIVEGLFDYTPIVYNKNGKFTNYTNDDITCDYVCSNVVGSVLPGTAEKRIASDGHYYVQADVLILDKFSDKEKYDNWMIDYNKDTYPYLINYCHCEIF</sequence>
<organism evidence="1">
    <name type="scientific">virus sp. ctmTa7</name>
    <dbReference type="NCBI Taxonomy" id="2828255"/>
    <lineage>
        <taxon>Viruses</taxon>
    </lineage>
</organism>
<dbReference type="EMBL" id="BK059091">
    <property type="protein sequence ID" value="DAE28902.1"/>
    <property type="molecule type" value="Genomic_DNA"/>
</dbReference>